<evidence type="ECO:0000256" key="7">
    <source>
        <dbReference type="SAM" id="MobiDB-lite"/>
    </source>
</evidence>
<comment type="subcellular location">
    <subcellularLocation>
        <location evidence="1">Nucleus</location>
    </subcellularLocation>
</comment>
<dbReference type="AlphaFoldDB" id="B9SL11"/>
<keyword evidence="10" id="KW-1185">Reference proteome</keyword>
<keyword evidence="5" id="KW-0539">Nucleus</keyword>
<dbReference type="FunFam" id="3.30.730.10:FF:000001">
    <property type="entry name" value="Ethylene-responsive transcription factor 2"/>
    <property type="match status" value="1"/>
</dbReference>
<feature type="compositionally biased region" description="Basic and acidic residues" evidence="7">
    <location>
        <begin position="1"/>
        <end position="11"/>
    </location>
</feature>
<evidence type="ECO:0000313" key="10">
    <source>
        <dbReference type="Proteomes" id="UP000008311"/>
    </source>
</evidence>
<dbReference type="EMBL" id="EQ974008">
    <property type="protein sequence ID" value="EEF35702.1"/>
    <property type="molecule type" value="Genomic_DNA"/>
</dbReference>
<protein>
    <recommendedName>
        <fullName evidence="8">AP2/ERF domain-containing protein</fullName>
    </recommendedName>
</protein>
<evidence type="ECO:0000256" key="3">
    <source>
        <dbReference type="ARBA" id="ARBA00023125"/>
    </source>
</evidence>
<dbReference type="InterPro" id="IPR016177">
    <property type="entry name" value="DNA-bd_dom_sf"/>
</dbReference>
<dbReference type="Gene3D" id="3.30.730.10">
    <property type="entry name" value="AP2/ERF domain"/>
    <property type="match status" value="1"/>
</dbReference>
<evidence type="ECO:0000256" key="5">
    <source>
        <dbReference type="ARBA" id="ARBA00023242"/>
    </source>
</evidence>
<dbReference type="PROSITE" id="PS51032">
    <property type="entry name" value="AP2_ERF"/>
    <property type="match status" value="1"/>
</dbReference>
<feature type="region of interest" description="Disordered" evidence="7">
    <location>
        <begin position="1"/>
        <end position="72"/>
    </location>
</feature>
<evidence type="ECO:0000256" key="2">
    <source>
        <dbReference type="ARBA" id="ARBA00023015"/>
    </source>
</evidence>
<gene>
    <name evidence="9" type="ORF">RCOM_0848300</name>
</gene>
<dbReference type="PANTHER" id="PTHR31241:SF81">
    <property type="entry name" value="AP2_ERF DOMAIN-CONTAINING PROTEIN"/>
    <property type="match status" value="1"/>
</dbReference>
<dbReference type="SMART" id="SM00380">
    <property type="entry name" value="AP2"/>
    <property type="match status" value="1"/>
</dbReference>
<dbReference type="GO" id="GO:0045893">
    <property type="term" value="P:positive regulation of DNA-templated transcription"/>
    <property type="evidence" value="ECO:0000318"/>
    <property type="project" value="GO_Central"/>
</dbReference>
<keyword evidence="2" id="KW-0805">Transcription regulation</keyword>
<dbReference type="GO" id="GO:0005634">
    <property type="term" value="C:nucleus"/>
    <property type="evidence" value="ECO:0000318"/>
    <property type="project" value="GO_Central"/>
</dbReference>
<accession>B9SL11</accession>
<evidence type="ECO:0000256" key="1">
    <source>
        <dbReference type="ARBA" id="ARBA00004123"/>
    </source>
</evidence>
<evidence type="ECO:0000313" key="9">
    <source>
        <dbReference type="EMBL" id="EEF35702.1"/>
    </source>
</evidence>
<organism evidence="9 10">
    <name type="scientific">Ricinus communis</name>
    <name type="common">Castor bean</name>
    <dbReference type="NCBI Taxonomy" id="3988"/>
    <lineage>
        <taxon>Eukaryota</taxon>
        <taxon>Viridiplantae</taxon>
        <taxon>Streptophyta</taxon>
        <taxon>Embryophyta</taxon>
        <taxon>Tracheophyta</taxon>
        <taxon>Spermatophyta</taxon>
        <taxon>Magnoliopsida</taxon>
        <taxon>eudicotyledons</taxon>
        <taxon>Gunneridae</taxon>
        <taxon>Pentapetalae</taxon>
        <taxon>rosids</taxon>
        <taxon>fabids</taxon>
        <taxon>Malpighiales</taxon>
        <taxon>Euphorbiaceae</taxon>
        <taxon>Acalyphoideae</taxon>
        <taxon>Acalypheae</taxon>
        <taxon>Ricinus</taxon>
    </lineage>
</organism>
<dbReference type="STRING" id="3988.B9SL11"/>
<proteinExistence type="inferred from homology"/>
<dbReference type="PRINTS" id="PR00367">
    <property type="entry name" value="ETHRSPELEMNT"/>
</dbReference>
<dbReference type="Pfam" id="PF00847">
    <property type="entry name" value="AP2"/>
    <property type="match status" value="1"/>
</dbReference>
<dbReference type="eggNOG" id="ENOG502S30F">
    <property type="taxonomic scope" value="Eukaryota"/>
</dbReference>
<comment type="similarity">
    <text evidence="6">Belongs to the AP2/ERF transcription factor family. ERF subfamily.</text>
</comment>
<evidence type="ECO:0000256" key="6">
    <source>
        <dbReference type="ARBA" id="ARBA00024343"/>
    </source>
</evidence>
<keyword evidence="4" id="KW-0804">Transcription</keyword>
<dbReference type="GO" id="GO:0000976">
    <property type="term" value="F:transcription cis-regulatory region binding"/>
    <property type="evidence" value="ECO:0000318"/>
    <property type="project" value="GO_Central"/>
</dbReference>
<dbReference type="CDD" id="cd00018">
    <property type="entry name" value="AP2"/>
    <property type="match status" value="1"/>
</dbReference>
<evidence type="ECO:0000256" key="4">
    <source>
        <dbReference type="ARBA" id="ARBA00023163"/>
    </source>
</evidence>
<dbReference type="PANTHER" id="PTHR31241">
    <property type="entry name" value="DEHYDRATION-RESPONSIVE ELEMENT-BINDING PROTEIN 2C"/>
    <property type="match status" value="1"/>
</dbReference>
<reference evidence="10" key="1">
    <citation type="journal article" date="2010" name="Nat. Biotechnol.">
        <title>Draft genome sequence of the oilseed species Ricinus communis.</title>
        <authorList>
            <person name="Chan A.P."/>
            <person name="Crabtree J."/>
            <person name="Zhao Q."/>
            <person name="Lorenzi H."/>
            <person name="Orvis J."/>
            <person name="Puiu D."/>
            <person name="Melake-Berhan A."/>
            <person name="Jones K.M."/>
            <person name="Redman J."/>
            <person name="Chen G."/>
            <person name="Cahoon E.B."/>
            <person name="Gedil M."/>
            <person name="Stanke M."/>
            <person name="Haas B.J."/>
            <person name="Wortman J.R."/>
            <person name="Fraser-Liggett C.M."/>
            <person name="Ravel J."/>
            <person name="Rabinowicz P.D."/>
        </authorList>
    </citation>
    <scope>NUCLEOTIDE SEQUENCE [LARGE SCALE GENOMIC DNA]</scope>
    <source>
        <strain evidence="10">cv. Hale</strain>
    </source>
</reference>
<dbReference type="GO" id="GO:0006950">
    <property type="term" value="P:response to stress"/>
    <property type="evidence" value="ECO:0000318"/>
    <property type="project" value="GO_Central"/>
</dbReference>
<dbReference type="Proteomes" id="UP000008311">
    <property type="component" value="Unassembled WGS sequence"/>
</dbReference>
<dbReference type="GO" id="GO:0003700">
    <property type="term" value="F:DNA-binding transcription factor activity"/>
    <property type="evidence" value="ECO:0000318"/>
    <property type="project" value="GO_Central"/>
</dbReference>
<name>B9SL11_RICCO</name>
<dbReference type="InterPro" id="IPR036955">
    <property type="entry name" value="AP2/ERF_dom_sf"/>
</dbReference>
<evidence type="ECO:0000259" key="8">
    <source>
        <dbReference type="PROSITE" id="PS51032"/>
    </source>
</evidence>
<keyword evidence="3" id="KW-0238">DNA-binding</keyword>
<dbReference type="InParanoid" id="B9SL11"/>
<dbReference type="SUPFAM" id="SSF54171">
    <property type="entry name" value="DNA-binding domain"/>
    <property type="match status" value="1"/>
</dbReference>
<sequence length="486" mass="55210">MSGMGDTKKESSSSGISRKSKKNSRKSGSESLEDTVTKWKTQNQLDEFRKPPSKGSRKGCMPGKGGPENQSYRYRGVRQRIWGKWVAEIREPAGKKSVLMNNKTGNRNRHWLGTFSTAIEAAVAYDNAARAIYGPNAILNFPDYSSETSSTQFKTTLGSSEDDHTEKSRLNLLSTLQKTQCSVVREFKEESEKLGSSGISVIEESNEKPENSQVAESILEEFKDKESILKPLYRYSNDAKVEETLLVKKINPEFADNMKYPENYGINGRHDCLQGKTKNMKAELSTDYEHCNEDEVMAPIIKHVEEEEAGRRKESRQLGLSNTNMHESFNDSSGRDCELRTDYKSFNDSQIPMKRKVIEGEFPGMGSQFEARPDDLSNNSMDTECYREIDFKPSIQIGETDHSAREVKMNYGHYHLASTNYQESNRSAHLTFQWQNPRDDQSGSSNHTVETIRTEDIDFNLLGPDFNWGSVEELGGIEQWFPEFGF</sequence>
<feature type="domain" description="AP2/ERF" evidence="8">
    <location>
        <begin position="73"/>
        <end position="142"/>
    </location>
</feature>
<dbReference type="InterPro" id="IPR001471">
    <property type="entry name" value="AP2/ERF_dom"/>
</dbReference>